<organism evidence="1 2">
    <name type="scientific">Komagataeibacter rhaeticus</name>
    <dbReference type="NCBI Taxonomy" id="215221"/>
    <lineage>
        <taxon>Bacteria</taxon>
        <taxon>Pseudomonadati</taxon>
        <taxon>Pseudomonadota</taxon>
        <taxon>Alphaproteobacteria</taxon>
        <taxon>Acetobacterales</taxon>
        <taxon>Acetobacteraceae</taxon>
        <taxon>Komagataeibacter</taxon>
    </lineage>
</organism>
<accession>A0A181CCL7</accession>
<sequence>MGLPGIFVIFALIALLLETVAPRFHGIWETLLAFYCVFALVAGLIEVRLTLKADAASGQRQG</sequence>
<protein>
    <submittedName>
        <fullName evidence="1">Uncharacterized protein</fullName>
    </submittedName>
</protein>
<gene>
    <name evidence="1" type="ORF">GWK63_11340</name>
</gene>
<dbReference type="KEGG" id="kre:GWK63_11340"/>
<evidence type="ECO:0000313" key="2">
    <source>
        <dbReference type="Proteomes" id="UP000502533"/>
    </source>
</evidence>
<dbReference type="GeneID" id="85022755"/>
<proteinExistence type="predicted"/>
<dbReference type="EMBL" id="CP050139">
    <property type="protein sequence ID" value="QIP35994.1"/>
    <property type="molecule type" value="Genomic_DNA"/>
</dbReference>
<dbReference type="AlphaFoldDB" id="A0A181CCL7"/>
<reference evidence="1 2" key="1">
    <citation type="submission" date="2020-03" db="EMBL/GenBank/DDBJ databases">
        <title>Isolation of cellulose-producing strains, genome characterization and application of the synthesized cellulose films as an economical and sustainable material for piezoelectric sensor construction.</title>
        <authorList>
            <person name="Mangayil R.K."/>
        </authorList>
    </citation>
    <scope>NUCLEOTIDE SEQUENCE [LARGE SCALE GENOMIC DNA]</scope>
    <source>
        <strain evidence="1 2">ENS 9a1a</strain>
    </source>
</reference>
<dbReference type="Proteomes" id="UP000502533">
    <property type="component" value="Chromosome"/>
</dbReference>
<dbReference type="RefSeq" id="WP_007399589.1">
    <property type="nucleotide sequence ID" value="NZ_CALMTF010000058.1"/>
</dbReference>
<name>A0A181CCL7_9PROT</name>
<evidence type="ECO:0000313" key="1">
    <source>
        <dbReference type="EMBL" id="QIP35994.1"/>
    </source>
</evidence>
<keyword evidence="2" id="KW-1185">Reference proteome</keyword>